<reference evidence="10 11" key="1">
    <citation type="journal article" date="2013" name="BMC Genomics">
        <title>The genome and transcriptome of the pine saprophyte Ophiostoma piceae, and a comparison with the bark beetle-associated pine pathogen Grosmannia clavigera.</title>
        <authorList>
            <person name="Haridas S."/>
            <person name="Wang Y."/>
            <person name="Lim L."/>
            <person name="Massoumi Alamouti S."/>
            <person name="Jackman S."/>
            <person name="Docking R."/>
            <person name="Robertson G."/>
            <person name="Birol I."/>
            <person name="Bohlmann J."/>
            <person name="Breuil C."/>
        </authorList>
    </citation>
    <scope>NUCLEOTIDE SEQUENCE [LARGE SCALE GENOMIC DNA]</scope>
    <source>
        <strain evidence="10 11">UAMH 11346</strain>
    </source>
</reference>
<evidence type="ECO:0000313" key="11">
    <source>
        <dbReference type="Proteomes" id="UP000016923"/>
    </source>
</evidence>
<comment type="subcellular location">
    <subcellularLocation>
        <location evidence="1">Membrane</location>
        <topology evidence="1">Multi-pass membrane protein</topology>
    </subcellularLocation>
</comment>
<feature type="transmembrane region" description="Helical" evidence="8">
    <location>
        <begin position="290"/>
        <end position="312"/>
    </location>
</feature>
<dbReference type="OMA" id="IMYNVAC"/>
<dbReference type="EMBL" id="KE148167">
    <property type="protein sequence ID" value="EPE03506.1"/>
    <property type="molecule type" value="Genomic_DNA"/>
</dbReference>
<dbReference type="InterPro" id="IPR005829">
    <property type="entry name" value="Sugar_transporter_CS"/>
</dbReference>
<dbReference type="Pfam" id="PF00083">
    <property type="entry name" value="Sugar_tr"/>
    <property type="match status" value="1"/>
</dbReference>
<evidence type="ECO:0000256" key="6">
    <source>
        <dbReference type="ARBA" id="ARBA00023136"/>
    </source>
</evidence>
<keyword evidence="5 8" id="KW-1133">Transmembrane helix</keyword>
<feature type="transmembrane region" description="Helical" evidence="8">
    <location>
        <begin position="110"/>
        <end position="128"/>
    </location>
</feature>
<evidence type="ECO:0000256" key="4">
    <source>
        <dbReference type="ARBA" id="ARBA00022692"/>
    </source>
</evidence>
<feature type="transmembrane region" description="Helical" evidence="8">
    <location>
        <begin position="140"/>
        <end position="157"/>
    </location>
</feature>
<dbReference type="InterPro" id="IPR005828">
    <property type="entry name" value="MFS_sugar_transport-like"/>
</dbReference>
<sequence>MFLQPYSWVRHQARQPPSAVLAAMETQLPWYRDKSIRTLLFPMITIYLTQVCTGYDATLTSNLQSFARWKKDMDYPDANHRGLISAIYFMGCLVGSIPAAYVCDRWGRKAGVALGQVFTVAGALFQGLSEGRNQYMGSRMILGFGIGFITCAGPALLSELAPPRFRGPIVSFFNPVWYLGSIIVAWTCFGTSHMEAMDKWNWRIPSFLQALIPLCVLCVVYFLPESPRWLVSKGRIDEATAVLAKYHGDGNTDDIAVTRQVAEIREAIESAHEGVTWRALLTQKTNLQRIFIVTIMVLMTLWCGQNIITYYFSTILSSVGISGTTQQTGINGGLNIANFISSIIGAFLTDRMGRRPLWMLSYISMIIIFVPFIALSAVYQEKGNQSAGYGVIVCLFLFDIMYNVACNPLLYSYTTEIMPFYMRSKGLALKNVIGQVALIINVYVNPIAMQAITWKYYIVFLVFNVGWLFLIWMFFPETKGYTLEELSSIFDDDASTVILVGEKALGEEENTTKGLAEKTAYVGLV</sequence>
<feature type="transmembrane region" description="Helical" evidence="8">
    <location>
        <begin position="39"/>
        <end position="63"/>
    </location>
</feature>
<evidence type="ECO:0000259" key="9">
    <source>
        <dbReference type="PROSITE" id="PS50850"/>
    </source>
</evidence>
<dbReference type="InterPro" id="IPR036259">
    <property type="entry name" value="MFS_trans_sf"/>
</dbReference>
<dbReference type="GO" id="GO:0016020">
    <property type="term" value="C:membrane"/>
    <property type="evidence" value="ECO:0007669"/>
    <property type="project" value="UniProtKB-SubCell"/>
</dbReference>
<feature type="transmembrane region" description="Helical" evidence="8">
    <location>
        <begin position="169"/>
        <end position="192"/>
    </location>
</feature>
<comment type="similarity">
    <text evidence="2 7">Belongs to the major facilitator superfamily. Sugar transporter (TC 2.A.1.1) family.</text>
</comment>
<dbReference type="PROSITE" id="PS50850">
    <property type="entry name" value="MFS"/>
    <property type="match status" value="1"/>
</dbReference>
<dbReference type="FunFam" id="1.20.1250.20:FF:000134">
    <property type="entry name" value="MFS sugar transporter protein"/>
    <property type="match status" value="1"/>
</dbReference>
<evidence type="ECO:0000256" key="7">
    <source>
        <dbReference type="RuleBase" id="RU003346"/>
    </source>
</evidence>
<dbReference type="SUPFAM" id="SSF103473">
    <property type="entry name" value="MFS general substrate transporter"/>
    <property type="match status" value="1"/>
</dbReference>
<dbReference type="InterPro" id="IPR020846">
    <property type="entry name" value="MFS_dom"/>
</dbReference>
<dbReference type="PANTHER" id="PTHR48022">
    <property type="entry name" value="PLASTIDIC GLUCOSE TRANSPORTER 4"/>
    <property type="match status" value="1"/>
</dbReference>
<dbReference type="eggNOG" id="KOG0254">
    <property type="taxonomic scope" value="Eukaryota"/>
</dbReference>
<dbReference type="OrthoDB" id="6133115at2759"/>
<feature type="transmembrane region" description="Helical" evidence="8">
    <location>
        <begin position="456"/>
        <end position="475"/>
    </location>
</feature>
<keyword evidence="6 8" id="KW-0472">Membrane</keyword>
<evidence type="ECO:0000256" key="2">
    <source>
        <dbReference type="ARBA" id="ARBA00010992"/>
    </source>
</evidence>
<dbReference type="GO" id="GO:0005351">
    <property type="term" value="F:carbohydrate:proton symporter activity"/>
    <property type="evidence" value="ECO:0007669"/>
    <property type="project" value="TreeGrafter"/>
</dbReference>
<feature type="transmembrane region" description="Helical" evidence="8">
    <location>
        <begin position="83"/>
        <end position="103"/>
    </location>
</feature>
<evidence type="ECO:0000256" key="1">
    <source>
        <dbReference type="ARBA" id="ARBA00004141"/>
    </source>
</evidence>
<keyword evidence="4 8" id="KW-0812">Transmembrane</keyword>
<name>S3BVQ3_OPHP1</name>
<organism evidence="10 11">
    <name type="scientific">Ophiostoma piceae (strain UAMH 11346)</name>
    <name type="common">Sap stain fungus</name>
    <dbReference type="NCBI Taxonomy" id="1262450"/>
    <lineage>
        <taxon>Eukaryota</taxon>
        <taxon>Fungi</taxon>
        <taxon>Dikarya</taxon>
        <taxon>Ascomycota</taxon>
        <taxon>Pezizomycotina</taxon>
        <taxon>Sordariomycetes</taxon>
        <taxon>Sordariomycetidae</taxon>
        <taxon>Ophiostomatales</taxon>
        <taxon>Ophiostomataceae</taxon>
        <taxon>Ophiostoma</taxon>
    </lineage>
</organism>
<evidence type="ECO:0000256" key="3">
    <source>
        <dbReference type="ARBA" id="ARBA00022448"/>
    </source>
</evidence>
<dbReference type="NCBIfam" id="TIGR00879">
    <property type="entry name" value="SP"/>
    <property type="match status" value="1"/>
</dbReference>
<dbReference type="AlphaFoldDB" id="S3BVQ3"/>
<feature type="transmembrane region" description="Helical" evidence="8">
    <location>
        <begin position="427"/>
        <end position="444"/>
    </location>
</feature>
<feature type="domain" description="Major facilitator superfamily (MFS) profile" evidence="9">
    <location>
        <begin position="42"/>
        <end position="479"/>
    </location>
</feature>
<accession>S3BVQ3</accession>
<dbReference type="HOGENOM" id="CLU_001265_30_13_1"/>
<evidence type="ECO:0000256" key="8">
    <source>
        <dbReference type="SAM" id="Phobius"/>
    </source>
</evidence>
<dbReference type="InterPro" id="IPR003663">
    <property type="entry name" value="Sugar/inositol_transpt"/>
</dbReference>
<dbReference type="Proteomes" id="UP000016923">
    <property type="component" value="Unassembled WGS sequence"/>
</dbReference>
<protein>
    <submittedName>
        <fullName evidence="10">Hexose transporter</fullName>
    </submittedName>
</protein>
<keyword evidence="3 7" id="KW-0813">Transport</keyword>
<dbReference type="VEuPathDB" id="FungiDB:F503_06679"/>
<feature type="transmembrane region" description="Helical" evidence="8">
    <location>
        <begin position="204"/>
        <end position="223"/>
    </location>
</feature>
<proteinExistence type="inferred from homology"/>
<keyword evidence="11" id="KW-1185">Reference proteome</keyword>
<feature type="transmembrane region" description="Helical" evidence="8">
    <location>
        <begin position="360"/>
        <end position="380"/>
    </location>
</feature>
<dbReference type="PROSITE" id="PS00217">
    <property type="entry name" value="SUGAR_TRANSPORT_2"/>
    <property type="match status" value="1"/>
</dbReference>
<evidence type="ECO:0000313" key="10">
    <source>
        <dbReference type="EMBL" id="EPE03506.1"/>
    </source>
</evidence>
<dbReference type="InterPro" id="IPR050360">
    <property type="entry name" value="MFS_Sugar_Transporters"/>
</dbReference>
<dbReference type="PANTHER" id="PTHR48022:SF64">
    <property type="entry name" value="MAJOR FACILITATOR SUPERFAMILY (MFS) PROFILE DOMAIN-CONTAINING PROTEIN"/>
    <property type="match status" value="1"/>
</dbReference>
<gene>
    <name evidence="10" type="ORF">F503_06679</name>
</gene>
<feature type="transmembrane region" description="Helical" evidence="8">
    <location>
        <begin position="386"/>
        <end position="406"/>
    </location>
</feature>
<feature type="transmembrane region" description="Helical" evidence="8">
    <location>
        <begin position="332"/>
        <end position="348"/>
    </location>
</feature>
<dbReference type="Gene3D" id="1.20.1250.20">
    <property type="entry name" value="MFS general substrate transporter like domains"/>
    <property type="match status" value="1"/>
</dbReference>
<evidence type="ECO:0000256" key="5">
    <source>
        <dbReference type="ARBA" id="ARBA00022989"/>
    </source>
</evidence>